<keyword evidence="2" id="KW-1185">Reference proteome</keyword>
<gene>
    <name evidence="1" type="ORF">JYB65_13115</name>
</gene>
<comment type="caution">
    <text evidence="1">The sequence shown here is derived from an EMBL/GenBank/DDBJ whole genome shotgun (WGS) entry which is preliminary data.</text>
</comment>
<accession>A0A939IK71</accession>
<evidence type="ECO:0000313" key="1">
    <source>
        <dbReference type="EMBL" id="MBN7774299.1"/>
    </source>
</evidence>
<dbReference type="Proteomes" id="UP000664545">
    <property type="component" value="Unassembled WGS sequence"/>
</dbReference>
<proteinExistence type="predicted"/>
<name>A0A939IK71_CLOAM</name>
<reference evidence="1" key="1">
    <citation type="submission" date="2021-02" db="EMBL/GenBank/DDBJ databases">
        <title>Abyssanaerobacter marinus gen.nov., sp., nov, anaerobic bacterium isolated from the Onnuri vent field of Indian Ocean and suggestion of Mogibacteriaceae fam. nov., and proposal of reclassification of ambiguous this family's genus member.</title>
        <authorList>
            <person name="Kim Y.J."/>
            <person name="Yang J.-A."/>
        </authorList>
    </citation>
    <scope>NUCLEOTIDE SEQUENCE</scope>
    <source>
        <strain evidence="1">DSM 2634</strain>
    </source>
</reference>
<sequence length="77" mass="9121">MMRYSGYGGVDTTNENYHYDDFNDEMSRPMTNCSRFERRHDFSTFNMADYTSCENCRHMSADNRCIVSANTYIGRME</sequence>
<dbReference type="AlphaFoldDB" id="A0A939IK71"/>
<dbReference type="EMBL" id="JAFJZZ010000008">
    <property type="protein sequence ID" value="MBN7774299.1"/>
    <property type="molecule type" value="Genomic_DNA"/>
</dbReference>
<organism evidence="1 2">
    <name type="scientific">Clostridium aminobutyricum</name>
    <dbReference type="NCBI Taxonomy" id="33953"/>
    <lineage>
        <taxon>Bacteria</taxon>
        <taxon>Bacillati</taxon>
        <taxon>Bacillota</taxon>
        <taxon>Clostridia</taxon>
        <taxon>Eubacteriales</taxon>
        <taxon>Clostridiaceae</taxon>
        <taxon>Clostridium</taxon>
    </lineage>
</organism>
<protein>
    <submittedName>
        <fullName evidence="1">Uncharacterized protein</fullName>
    </submittedName>
</protein>
<dbReference type="RefSeq" id="WP_206583141.1">
    <property type="nucleotide sequence ID" value="NZ_JAFJZZ010000008.1"/>
</dbReference>
<evidence type="ECO:0000313" key="2">
    <source>
        <dbReference type="Proteomes" id="UP000664545"/>
    </source>
</evidence>